<gene>
    <name evidence="2" type="ORF">HDA39_006297</name>
</gene>
<keyword evidence="1" id="KW-0472">Membrane</keyword>
<comment type="caution">
    <text evidence="2">The sequence shown here is derived from an EMBL/GenBank/DDBJ whole genome shotgun (WGS) entry which is preliminary data.</text>
</comment>
<dbReference type="AlphaFoldDB" id="A0A7W9JDR7"/>
<sequence length="124" mass="12995">MGKGNRLSFFSLVIGGAAGFGLLWITRRAWDDCGVKVNGVGNGPTLLFVGLPVAMVVNIVLFSVVWRVMKKGGGGKFLMPLIGALVAIAIADLALFSWAGTPAGMAAPICPGNVPAWWPEWIPT</sequence>
<keyword evidence="3" id="KW-1185">Reference proteome</keyword>
<evidence type="ECO:0000313" key="3">
    <source>
        <dbReference type="Proteomes" id="UP000549971"/>
    </source>
</evidence>
<evidence type="ECO:0000256" key="1">
    <source>
        <dbReference type="SAM" id="Phobius"/>
    </source>
</evidence>
<protein>
    <submittedName>
        <fullName evidence="2">Uncharacterized protein</fullName>
    </submittedName>
</protein>
<accession>A0A7W9JDR7</accession>
<feature type="transmembrane region" description="Helical" evidence="1">
    <location>
        <begin position="78"/>
        <end position="99"/>
    </location>
</feature>
<dbReference type="RefSeq" id="WP_184801330.1">
    <property type="nucleotide sequence ID" value="NZ_JACHMY010000001.1"/>
</dbReference>
<proteinExistence type="predicted"/>
<dbReference type="Proteomes" id="UP000549971">
    <property type="component" value="Unassembled WGS sequence"/>
</dbReference>
<evidence type="ECO:0000313" key="2">
    <source>
        <dbReference type="EMBL" id="MBB5839563.1"/>
    </source>
</evidence>
<name>A0A7W9JDR7_9ACTN</name>
<feature type="transmembrane region" description="Helical" evidence="1">
    <location>
        <begin position="46"/>
        <end position="66"/>
    </location>
</feature>
<keyword evidence="1" id="KW-1133">Transmembrane helix</keyword>
<dbReference type="EMBL" id="JACHMY010000001">
    <property type="protein sequence ID" value="MBB5839563.1"/>
    <property type="molecule type" value="Genomic_DNA"/>
</dbReference>
<keyword evidence="1" id="KW-0812">Transmembrane</keyword>
<organism evidence="2 3">
    <name type="scientific">Kribbella italica</name>
    <dbReference type="NCBI Taxonomy" id="1540520"/>
    <lineage>
        <taxon>Bacteria</taxon>
        <taxon>Bacillati</taxon>
        <taxon>Actinomycetota</taxon>
        <taxon>Actinomycetes</taxon>
        <taxon>Propionibacteriales</taxon>
        <taxon>Kribbellaceae</taxon>
        <taxon>Kribbella</taxon>
    </lineage>
</organism>
<reference evidence="2 3" key="1">
    <citation type="submission" date="2020-08" db="EMBL/GenBank/DDBJ databases">
        <title>Sequencing the genomes of 1000 actinobacteria strains.</title>
        <authorList>
            <person name="Klenk H.-P."/>
        </authorList>
    </citation>
    <scope>NUCLEOTIDE SEQUENCE [LARGE SCALE GENOMIC DNA]</scope>
    <source>
        <strain evidence="2 3">DSM 28967</strain>
    </source>
</reference>
<feature type="transmembrane region" description="Helical" evidence="1">
    <location>
        <begin position="7"/>
        <end position="26"/>
    </location>
</feature>